<dbReference type="InterPro" id="IPR004360">
    <property type="entry name" value="Glyas_Fos-R_dOase_dom"/>
</dbReference>
<keyword evidence="3" id="KW-1185">Reference proteome</keyword>
<sequence>MSNNAIKPIPPILSHPYTLLGHISLSVSSYTRSRAFYDVVMSTIAAERVYDNRETRVVGYGPSHNTDLEVLTLFERAHVSPSGDGVHCAFNAPTRQSVRDFWEAAVQNGGTDEGKWGPRPHYGQFYYAAFVRDPDGNKLEVVYQEDEGGDEVGGEEVSLREQLVQIWVRASYWIQFSRHDPCFVQRVATRKMAIANNGRSQDIQADKDRGERVRALKAMSRGQLVEELGLVGQAGGLKR</sequence>
<dbReference type="Proteomes" id="UP001251528">
    <property type="component" value="Unassembled WGS sequence"/>
</dbReference>
<dbReference type="Pfam" id="PF00903">
    <property type="entry name" value="Glyoxalase"/>
    <property type="match status" value="1"/>
</dbReference>
<dbReference type="PANTHER" id="PTHR35006:SF4">
    <property type="entry name" value="BLR7706 PROTEIN"/>
    <property type="match status" value="1"/>
</dbReference>
<accession>A0AAJ0G2Q9</accession>
<evidence type="ECO:0000259" key="1">
    <source>
        <dbReference type="PROSITE" id="PS51819"/>
    </source>
</evidence>
<organism evidence="2 3">
    <name type="scientific">Conoideocrella luteorostrata</name>
    <dbReference type="NCBI Taxonomy" id="1105319"/>
    <lineage>
        <taxon>Eukaryota</taxon>
        <taxon>Fungi</taxon>
        <taxon>Dikarya</taxon>
        <taxon>Ascomycota</taxon>
        <taxon>Pezizomycotina</taxon>
        <taxon>Sordariomycetes</taxon>
        <taxon>Hypocreomycetidae</taxon>
        <taxon>Hypocreales</taxon>
        <taxon>Clavicipitaceae</taxon>
        <taxon>Conoideocrella</taxon>
    </lineage>
</organism>
<dbReference type="EMBL" id="JASWJB010000034">
    <property type="protein sequence ID" value="KAK2608691.1"/>
    <property type="molecule type" value="Genomic_DNA"/>
</dbReference>
<dbReference type="InterPro" id="IPR029068">
    <property type="entry name" value="Glyas_Bleomycin-R_OHBP_Dase"/>
</dbReference>
<feature type="domain" description="VOC" evidence="1">
    <location>
        <begin position="19"/>
        <end position="144"/>
    </location>
</feature>
<name>A0AAJ0G2Q9_9HYPO</name>
<evidence type="ECO:0000313" key="2">
    <source>
        <dbReference type="EMBL" id="KAK2608691.1"/>
    </source>
</evidence>
<protein>
    <recommendedName>
        <fullName evidence="1">VOC domain-containing protein</fullName>
    </recommendedName>
</protein>
<dbReference type="AlphaFoldDB" id="A0AAJ0G2Q9"/>
<evidence type="ECO:0000313" key="3">
    <source>
        <dbReference type="Proteomes" id="UP001251528"/>
    </source>
</evidence>
<comment type="caution">
    <text evidence="2">The sequence shown here is derived from an EMBL/GenBank/DDBJ whole genome shotgun (WGS) entry which is preliminary data.</text>
</comment>
<proteinExistence type="predicted"/>
<dbReference type="PROSITE" id="PS51819">
    <property type="entry name" value="VOC"/>
    <property type="match status" value="1"/>
</dbReference>
<dbReference type="PANTHER" id="PTHR35006">
    <property type="entry name" value="GLYOXALASE FAMILY PROTEIN (AFU_ORTHOLOGUE AFUA_5G14830)"/>
    <property type="match status" value="1"/>
</dbReference>
<gene>
    <name evidence="2" type="ORF">QQS21_002802</name>
</gene>
<dbReference type="SUPFAM" id="SSF54593">
    <property type="entry name" value="Glyoxalase/Bleomycin resistance protein/Dihydroxybiphenyl dioxygenase"/>
    <property type="match status" value="1"/>
</dbReference>
<dbReference type="InterPro" id="IPR037523">
    <property type="entry name" value="VOC_core"/>
</dbReference>
<reference evidence="2" key="1">
    <citation type="submission" date="2023-06" db="EMBL/GenBank/DDBJ databases">
        <title>Conoideocrella luteorostrata (Hypocreales: Clavicipitaceae), a potential biocontrol fungus for elongate hemlock scale in United States Christmas tree production areas.</title>
        <authorList>
            <person name="Barrett H."/>
            <person name="Lovett B."/>
            <person name="Macias A.M."/>
            <person name="Stajich J.E."/>
            <person name="Kasson M.T."/>
        </authorList>
    </citation>
    <scope>NUCLEOTIDE SEQUENCE</scope>
    <source>
        <strain evidence="2">ARSEF 14590</strain>
    </source>
</reference>
<dbReference type="CDD" id="cd07262">
    <property type="entry name" value="VOC_like"/>
    <property type="match status" value="1"/>
</dbReference>
<dbReference type="Gene3D" id="3.10.180.10">
    <property type="entry name" value="2,3-Dihydroxybiphenyl 1,2-Dioxygenase, domain 1"/>
    <property type="match status" value="1"/>
</dbReference>